<reference evidence="4 5" key="1">
    <citation type="submission" date="2023-07" db="EMBL/GenBank/DDBJ databases">
        <title>Genomic Encyclopedia of Type Strains, Phase IV (KMG-IV): sequencing the most valuable type-strain genomes for metagenomic binning, comparative biology and taxonomic classification.</title>
        <authorList>
            <person name="Goeker M."/>
        </authorList>
    </citation>
    <scope>NUCLEOTIDE SEQUENCE [LARGE SCALE GENOMIC DNA]</scope>
    <source>
        <strain evidence="4 5">DSM 16460</strain>
    </source>
</reference>
<keyword evidence="5" id="KW-1185">Reference proteome</keyword>
<organism evidence="4 5">
    <name type="scientific">Alkalibacillus salilacus</name>
    <dbReference type="NCBI Taxonomy" id="284582"/>
    <lineage>
        <taxon>Bacteria</taxon>
        <taxon>Bacillati</taxon>
        <taxon>Bacillota</taxon>
        <taxon>Bacilli</taxon>
        <taxon>Bacillales</taxon>
        <taxon>Bacillaceae</taxon>
        <taxon>Alkalibacillus</taxon>
    </lineage>
</organism>
<accession>A0ABT9VDB3</accession>
<evidence type="ECO:0000256" key="3">
    <source>
        <dbReference type="SAM" id="SignalP"/>
    </source>
</evidence>
<evidence type="ECO:0000313" key="4">
    <source>
        <dbReference type="EMBL" id="MDQ0158855.1"/>
    </source>
</evidence>
<feature type="region of interest" description="Disordered" evidence="2">
    <location>
        <begin position="20"/>
        <end position="94"/>
    </location>
</feature>
<comment type="caution">
    <text evidence="4">The sequence shown here is derived from an EMBL/GenBank/DDBJ whole genome shotgun (WGS) entry which is preliminary data.</text>
</comment>
<gene>
    <name evidence="4" type="ORF">J2S77_000811</name>
</gene>
<evidence type="ECO:0008006" key="6">
    <source>
        <dbReference type="Google" id="ProtNLM"/>
    </source>
</evidence>
<feature type="compositionally biased region" description="Acidic residues" evidence="2">
    <location>
        <begin position="22"/>
        <end position="74"/>
    </location>
</feature>
<keyword evidence="1 3" id="KW-0732">Signal</keyword>
<proteinExistence type="predicted"/>
<feature type="chain" id="PRO_5047059918" description="DUF4352 domain-containing protein" evidence="3">
    <location>
        <begin position="22"/>
        <end position="238"/>
    </location>
</feature>
<name>A0ABT9VDB3_9BACI</name>
<protein>
    <recommendedName>
        <fullName evidence="6">DUF4352 domain-containing protein</fullName>
    </recommendedName>
</protein>
<dbReference type="Gene3D" id="2.60.40.1240">
    <property type="match status" value="1"/>
</dbReference>
<evidence type="ECO:0000256" key="2">
    <source>
        <dbReference type="SAM" id="MobiDB-lite"/>
    </source>
</evidence>
<dbReference type="PROSITE" id="PS51257">
    <property type="entry name" value="PROKAR_LIPOPROTEIN"/>
    <property type="match status" value="1"/>
</dbReference>
<dbReference type="EMBL" id="JAUSTQ010000002">
    <property type="protein sequence ID" value="MDQ0158855.1"/>
    <property type="molecule type" value="Genomic_DNA"/>
</dbReference>
<dbReference type="Proteomes" id="UP001224359">
    <property type="component" value="Unassembled WGS sequence"/>
</dbReference>
<sequence length="238" mass="26107">MKRFLIMLGIVAMIAFLSACSEESDADSESNGEDSEEQQEETQSDEESEDDSSDDSGNDESSDEESSEESEETSEGTTETEIGETTENEGGTFTLHSRNQEAQTFETGPVELTVEKVVAASGELNAELANMMDTDEIDYIQVDLAVENTSEEDITFFSGQGEMATSTGEQLEPDMLMSDHIDGEMMGNTNASGSFFYVLENSNAEDIESARLVFSAPTNQDFEDIGEELDFEIELKKE</sequence>
<dbReference type="RefSeq" id="WP_306974860.1">
    <property type="nucleotide sequence ID" value="NZ_JAUSTQ010000002.1"/>
</dbReference>
<evidence type="ECO:0000256" key="1">
    <source>
        <dbReference type="ARBA" id="ARBA00022729"/>
    </source>
</evidence>
<dbReference type="InterPro" id="IPR029050">
    <property type="entry name" value="Immunoprotect_excell_Ig-like"/>
</dbReference>
<feature type="signal peptide" evidence="3">
    <location>
        <begin position="1"/>
        <end position="21"/>
    </location>
</feature>
<evidence type="ECO:0000313" key="5">
    <source>
        <dbReference type="Proteomes" id="UP001224359"/>
    </source>
</evidence>